<dbReference type="SMART" id="SM00642">
    <property type="entry name" value="Aamy"/>
    <property type="match status" value="1"/>
</dbReference>
<dbReference type="AlphaFoldDB" id="A0A9E2S5N0"/>
<proteinExistence type="predicted"/>
<name>A0A9E2S5N0_9BACT</name>
<evidence type="ECO:0000313" key="3">
    <source>
        <dbReference type="Proteomes" id="UP000812270"/>
    </source>
</evidence>
<dbReference type="NCBIfam" id="TIGR02401">
    <property type="entry name" value="trehalose_TreY"/>
    <property type="match status" value="1"/>
</dbReference>
<accession>A0A9E2S5N0</accession>
<dbReference type="GO" id="GO:0030980">
    <property type="term" value="P:alpha-glucan catabolic process"/>
    <property type="evidence" value="ECO:0007669"/>
    <property type="project" value="TreeGrafter"/>
</dbReference>
<feature type="domain" description="Glycosyl hydrolase family 13 catalytic" evidence="1">
    <location>
        <begin position="12"/>
        <end position="481"/>
    </location>
</feature>
<protein>
    <submittedName>
        <fullName evidence="2">Malto-oligosyltrehalose synthase</fullName>
    </submittedName>
</protein>
<dbReference type="InterPro" id="IPR012767">
    <property type="entry name" value="Trehalose_TreY"/>
</dbReference>
<gene>
    <name evidence="2" type="primary">treY</name>
    <name evidence="2" type="ORF">KTO63_08080</name>
</gene>
<dbReference type="CDD" id="cd11336">
    <property type="entry name" value="AmyAc_MTSase"/>
    <property type="match status" value="1"/>
</dbReference>
<evidence type="ECO:0000313" key="2">
    <source>
        <dbReference type="EMBL" id="MBV4357098.1"/>
    </source>
</evidence>
<dbReference type="Proteomes" id="UP000812270">
    <property type="component" value="Unassembled WGS sequence"/>
</dbReference>
<dbReference type="PANTHER" id="PTHR10357">
    <property type="entry name" value="ALPHA-AMYLASE FAMILY MEMBER"/>
    <property type="match status" value="1"/>
</dbReference>
<sequence>MLHPSSTYRIQFNKNFTFKNLASIIDYLEELGISTIYASPVFKAMNGSDHGYDVVNPNIINDEIGSLEELRILSTILKKKGFSWIQDIVPNHMSVIDTNYRLWDVLERGRSSTYGNYFDIDWDHPKLKDRIMLPFLEANLQKCIEAKKVVLCFAENGFEICYYENHYPVKADSYELLLSQCGLEKGTYEEDLEEFLAGKHADYKSWQEKKRQFIEKLSCVKEKIEDGVKQINNNKDLLLRLANDQFYKLEWYEESDRIMNYRRFFTINSLICVRIEDESVFNDYHQLIKQLYDEGLIQGLRIDHIDGLKNPAGYIKRLRNLLGKDCYIIAEKILEIKEQLPESFDLEGTSGYEFLSYINQVLTDMKGSEELVSFYNQHAPDFQNYYDIVFDRKFSFLEKYMRGEWDNLMRLLISLNIIEGRSIKEEELHRALGTFMAAFPLYRVYIDQFPIDDISREIVSKAFEDAENRASHLKPALHALRKLFDDHNEKQAERLQFIQRLMQFTGPLAAKGVEDTTFYLYNPLISHNEVGDLPCVLGISVNNFHEKMQQRHQANPLSLNSTSTHDTKRGEDARVRINVLSELTNEWTALVTHWQQINAPFKRRVKEVQAPVFNDEYFLYQSIVGGFPEDLSTNDESKDRLKWFYTKALRESKYFSTPSRPDDDYEKACMEFIDALFDPSHAFLSSIIPFVRKVKLYAEVYSLSQVVIKSTAPGIPDFYQGSELWDLSYVDPDNRRHVNYDLRKNLMNELIQNEKRSLQDALCWSQNKLLVGGQKMFTTRTILQYRKANNALFIEGDYIPLEIEAGKRKVIAYARKKDDKWVIVVIPTGLVAAQKTGWEEISIPMPADAPKQWRNIFTGEIINTNGQLELKDIFNQFPVAVFESYH</sequence>
<comment type="caution">
    <text evidence="2">The sequence shown here is derived from an EMBL/GenBank/DDBJ whole genome shotgun (WGS) entry which is preliminary data.</text>
</comment>
<dbReference type="PANTHER" id="PTHR10357:SF216">
    <property type="entry name" value="MALTOOLIGOSYL TREHALOSE SYNTHASE-RELATED"/>
    <property type="match status" value="1"/>
</dbReference>
<dbReference type="GO" id="GO:0005992">
    <property type="term" value="P:trehalose biosynthetic process"/>
    <property type="evidence" value="ECO:0007669"/>
    <property type="project" value="TreeGrafter"/>
</dbReference>
<evidence type="ECO:0000259" key="1">
    <source>
        <dbReference type="SMART" id="SM00642"/>
    </source>
</evidence>
<dbReference type="InterPro" id="IPR006047">
    <property type="entry name" value="GH13_cat_dom"/>
</dbReference>
<dbReference type="EMBL" id="JAHSPG010000003">
    <property type="protein sequence ID" value="MBV4357098.1"/>
    <property type="molecule type" value="Genomic_DNA"/>
</dbReference>
<reference evidence="2" key="1">
    <citation type="submission" date="2021-06" db="EMBL/GenBank/DDBJ databases">
        <authorList>
            <person name="Huq M.A."/>
        </authorList>
    </citation>
    <scope>NUCLEOTIDE SEQUENCE</scope>
    <source>
        <strain evidence="2">MAH-26</strain>
    </source>
</reference>
<dbReference type="GO" id="GO:0047470">
    <property type="term" value="F:(1,4)-alpha-D-glucan 1-alpha-D-glucosylmutase activity"/>
    <property type="evidence" value="ECO:0007669"/>
    <property type="project" value="TreeGrafter"/>
</dbReference>
<organism evidence="2 3">
    <name type="scientific">Pinibacter aurantiacus</name>
    <dbReference type="NCBI Taxonomy" id="2851599"/>
    <lineage>
        <taxon>Bacteria</taxon>
        <taxon>Pseudomonadati</taxon>
        <taxon>Bacteroidota</taxon>
        <taxon>Chitinophagia</taxon>
        <taxon>Chitinophagales</taxon>
        <taxon>Chitinophagaceae</taxon>
        <taxon>Pinibacter</taxon>
    </lineage>
</organism>
<keyword evidence="3" id="KW-1185">Reference proteome</keyword>
<dbReference type="RefSeq" id="WP_217790717.1">
    <property type="nucleotide sequence ID" value="NZ_JAHSPG010000003.1"/>
</dbReference>
<dbReference type="Pfam" id="PF00128">
    <property type="entry name" value="Alpha-amylase"/>
    <property type="match status" value="1"/>
</dbReference>